<dbReference type="STRING" id="43775.SAMN04489760_11575"/>
<protein>
    <submittedName>
        <fullName evidence="2">Uncharacterized protein</fullName>
    </submittedName>
</protein>
<organism evidence="2 3">
    <name type="scientific">Syntrophus gentianae</name>
    <dbReference type="NCBI Taxonomy" id="43775"/>
    <lineage>
        <taxon>Bacteria</taxon>
        <taxon>Pseudomonadati</taxon>
        <taxon>Thermodesulfobacteriota</taxon>
        <taxon>Syntrophia</taxon>
        <taxon>Syntrophales</taxon>
        <taxon>Syntrophaceae</taxon>
        <taxon>Syntrophus</taxon>
    </lineage>
</organism>
<feature type="region of interest" description="Disordered" evidence="1">
    <location>
        <begin position="1"/>
        <end position="55"/>
    </location>
</feature>
<name>A0A1H7YCT0_9BACT</name>
<reference evidence="2 3" key="1">
    <citation type="submission" date="2016-10" db="EMBL/GenBank/DDBJ databases">
        <authorList>
            <person name="de Groot N.N."/>
        </authorList>
    </citation>
    <scope>NUCLEOTIDE SEQUENCE [LARGE SCALE GENOMIC DNA]</scope>
    <source>
        <strain evidence="2 3">DSM 8423</strain>
    </source>
</reference>
<gene>
    <name evidence="2" type="ORF">SAMN04489760_11575</name>
</gene>
<evidence type="ECO:0000313" key="3">
    <source>
        <dbReference type="Proteomes" id="UP000198744"/>
    </source>
</evidence>
<sequence>MARKNPAQFVKRQKEMERAQKARDKMAKRHHDKEGDGITENSTTNTEEGTSSSES</sequence>
<dbReference type="AlphaFoldDB" id="A0A1H7YCT0"/>
<keyword evidence="3" id="KW-1185">Reference proteome</keyword>
<dbReference type="EMBL" id="FOBS01000015">
    <property type="protein sequence ID" value="SEM43773.1"/>
    <property type="molecule type" value="Genomic_DNA"/>
</dbReference>
<accession>A0A1H7YCT0</accession>
<proteinExistence type="predicted"/>
<evidence type="ECO:0000256" key="1">
    <source>
        <dbReference type="SAM" id="MobiDB-lite"/>
    </source>
</evidence>
<dbReference type="Proteomes" id="UP000198744">
    <property type="component" value="Unassembled WGS sequence"/>
</dbReference>
<evidence type="ECO:0000313" key="2">
    <source>
        <dbReference type="EMBL" id="SEM43773.1"/>
    </source>
</evidence>
<feature type="compositionally biased region" description="Low complexity" evidence="1">
    <location>
        <begin position="39"/>
        <end position="55"/>
    </location>
</feature>
<feature type="compositionally biased region" description="Basic and acidic residues" evidence="1">
    <location>
        <begin position="12"/>
        <end position="25"/>
    </location>
</feature>
<dbReference type="RefSeq" id="WP_175476485.1">
    <property type="nucleotide sequence ID" value="NZ_FOBS01000015.1"/>
</dbReference>